<comment type="caution">
    <text evidence="3">The sequence shown here is derived from an EMBL/GenBank/DDBJ whole genome shotgun (WGS) entry which is preliminary data.</text>
</comment>
<evidence type="ECO:0000256" key="2">
    <source>
        <dbReference type="SAM" id="SignalP"/>
    </source>
</evidence>
<feature type="signal peptide" evidence="2">
    <location>
        <begin position="1"/>
        <end position="36"/>
    </location>
</feature>
<dbReference type="PROSITE" id="PS51257">
    <property type="entry name" value="PROKAR_LIPOPROTEIN"/>
    <property type="match status" value="1"/>
</dbReference>
<feature type="region of interest" description="Disordered" evidence="1">
    <location>
        <begin position="35"/>
        <end position="59"/>
    </location>
</feature>
<keyword evidence="4" id="KW-1185">Reference proteome</keyword>
<evidence type="ECO:0000313" key="4">
    <source>
        <dbReference type="Proteomes" id="UP001582793"/>
    </source>
</evidence>
<reference evidence="3 4" key="1">
    <citation type="submission" date="2024-04" db="EMBL/GenBank/DDBJ databases">
        <title>Polymorphospora sp. isolated from Baiyangdian Lake in Xiong'an New Area.</title>
        <authorList>
            <person name="Zhang X."/>
            <person name="Liu J."/>
        </authorList>
    </citation>
    <scope>NUCLEOTIDE SEQUENCE [LARGE SCALE GENOMIC DNA]</scope>
    <source>
        <strain evidence="3 4">2-325</strain>
    </source>
</reference>
<evidence type="ECO:0000256" key="1">
    <source>
        <dbReference type="SAM" id="MobiDB-lite"/>
    </source>
</evidence>
<dbReference type="RefSeq" id="WP_375732704.1">
    <property type="nucleotide sequence ID" value="NZ_JBCGDC010000002.1"/>
</dbReference>
<accession>A0ABV5CIF4</accession>
<gene>
    <name evidence="3" type="ORF">AAFH96_01415</name>
</gene>
<sequence length="196" mass="20897">MVQRRERPLRRPHAGRLRVGLTAVVAVFTLASCGSAGESADTPETRGDTGAAPTTDPRKEQAAESALTAYAGYLAASKAAESVPDYQHPDLRKYLADPLLTRVRLAIRDVKDNGAMRTGSLVSDPTVTFVDLDAVPPTVSIQDCLDGTGYKLVYAKNRKEVPGTASARYVATATANLYPDGRWLISTGAAHPDQPC</sequence>
<organism evidence="3 4">
    <name type="scientific">Polymorphospora lycopeni</name>
    <dbReference type="NCBI Taxonomy" id="3140240"/>
    <lineage>
        <taxon>Bacteria</taxon>
        <taxon>Bacillati</taxon>
        <taxon>Actinomycetota</taxon>
        <taxon>Actinomycetes</taxon>
        <taxon>Micromonosporales</taxon>
        <taxon>Micromonosporaceae</taxon>
        <taxon>Polymorphospora</taxon>
    </lineage>
</organism>
<name>A0ABV5CIF4_9ACTN</name>
<keyword evidence="2" id="KW-0732">Signal</keyword>
<evidence type="ECO:0008006" key="5">
    <source>
        <dbReference type="Google" id="ProtNLM"/>
    </source>
</evidence>
<proteinExistence type="predicted"/>
<protein>
    <recommendedName>
        <fullName evidence="5">Secreted protein/lipoprotein</fullName>
    </recommendedName>
</protein>
<feature type="chain" id="PRO_5047537861" description="Secreted protein/lipoprotein" evidence="2">
    <location>
        <begin position="37"/>
        <end position="196"/>
    </location>
</feature>
<evidence type="ECO:0000313" key="3">
    <source>
        <dbReference type="EMBL" id="MFB6391762.1"/>
    </source>
</evidence>
<dbReference type="EMBL" id="JBCGDC010000002">
    <property type="protein sequence ID" value="MFB6391762.1"/>
    <property type="molecule type" value="Genomic_DNA"/>
</dbReference>
<dbReference type="Proteomes" id="UP001582793">
    <property type="component" value="Unassembled WGS sequence"/>
</dbReference>